<evidence type="ECO:0000313" key="1">
    <source>
        <dbReference type="EMBL" id="CBK95528.1"/>
    </source>
</evidence>
<dbReference type="EMBL" id="FP929044">
    <property type="protein sequence ID" value="CBK95528.1"/>
    <property type="molecule type" value="Genomic_DNA"/>
</dbReference>
<dbReference type="PATRIC" id="fig|657319.3.peg.1696"/>
<dbReference type="HOGENOM" id="CLU_118609_0_0_9"/>
<sequence>MLTMRKGFSIPFADKLSEGYKTDGKLFTANVSAQKTLPLLEDFIKLHENERLFFILELPTPQTAEPKDENGNIITFHKDIYYLDDCTSAMIRDVLDIVGKILLDDGISQFGVGSHITNDEMMICKYNIVNLYRNDEQSTLYDGFFENAGIRKADNLVTAWDMLSPTTLGECTMCEQDGRTVYDIPPVFAELGMYMAERCEEQEYSQRDIKSI</sequence>
<gene>
    <name evidence="1" type="ORF">EUS_01770</name>
</gene>
<dbReference type="Proteomes" id="UP000008803">
    <property type="component" value="Chromosome"/>
</dbReference>
<name>D4JR09_9FIRM</name>
<dbReference type="KEGG" id="esu:EUS_01770"/>
<reference evidence="1 2" key="1">
    <citation type="submission" date="2010-03" db="EMBL/GenBank/DDBJ databases">
        <title>The genome sequence of Eubacterium siraeum 70/3.</title>
        <authorList>
            <consortium name="metaHIT consortium -- http://www.metahit.eu/"/>
            <person name="Pajon A."/>
            <person name="Turner K."/>
            <person name="Parkhill J."/>
            <person name="Duncan S."/>
            <person name="Flint H."/>
        </authorList>
    </citation>
    <scope>NUCLEOTIDE SEQUENCE [LARGE SCALE GENOMIC DNA]</scope>
    <source>
        <strain evidence="1 2">70/3</strain>
    </source>
</reference>
<reference evidence="1 2" key="2">
    <citation type="submission" date="2010-03" db="EMBL/GenBank/DDBJ databases">
        <authorList>
            <person name="Pajon A."/>
        </authorList>
    </citation>
    <scope>NUCLEOTIDE SEQUENCE [LARGE SCALE GENOMIC DNA]</scope>
    <source>
        <strain evidence="1 2">70/3</strain>
    </source>
</reference>
<accession>D4JR09</accession>
<dbReference type="AlphaFoldDB" id="D4JR09"/>
<evidence type="ECO:0000313" key="2">
    <source>
        <dbReference type="Proteomes" id="UP000008803"/>
    </source>
</evidence>
<dbReference type="BioCyc" id="ESIR657319:G136K-153-MONOMER"/>
<proteinExistence type="predicted"/>
<organism evidence="1 2">
    <name type="scientific">[Eubacterium] siraeum 70/3</name>
    <dbReference type="NCBI Taxonomy" id="657319"/>
    <lineage>
        <taxon>Bacteria</taxon>
        <taxon>Bacillati</taxon>
        <taxon>Bacillota</taxon>
        <taxon>Clostridia</taxon>
        <taxon>Eubacteriales</taxon>
        <taxon>Oscillospiraceae</taxon>
        <taxon>Oscillospiraceae incertae sedis</taxon>
    </lineage>
</organism>
<protein>
    <submittedName>
        <fullName evidence="1">Uncharacterized protein</fullName>
    </submittedName>
</protein>